<dbReference type="PANTHER" id="PTHR20883">
    <property type="entry name" value="PHYTANOYL-COA DIOXYGENASE DOMAIN CONTAINING 1"/>
    <property type="match status" value="1"/>
</dbReference>
<dbReference type="GO" id="GO:0005506">
    <property type="term" value="F:iron ion binding"/>
    <property type="evidence" value="ECO:0007669"/>
    <property type="project" value="UniProtKB-ARBA"/>
</dbReference>
<dbReference type="PANTHER" id="PTHR20883:SF48">
    <property type="entry name" value="ECTOINE DIOXYGENASE"/>
    <property type="match status" value="1"/>
</dbReference>
<dbReference type="InterPro" id="IPR008775">
    <property type="entry name" value="Phytyl_CoA_dOase-like"/>
</dbReference>
<dbReference type="Proteomes" id="UP000317344">
    <property type="component" value="Chromosome"/>
</dbReference>
<dbReference type="KEGG" id="toy:FO059_09385"/>
<dbReference type="Pfam" id="PF05721">
    <property type="entry name" value="PhyH"/>
    <property type="match status" value="1"/>
</dbReference>
<dbReference type="RefSeq" id="WP_143908249.1">
    <property type="nucleotide sequence ID" value="NZ_CP041765.1"/>
</dbReference>
<evidence type="ECO:0000313" key="1">
    <source>
        <dbReference type="EMBL" id="QDQ97500.1"/>
    </source>
</evidence>
<keyword evidence="2" id="KW-1185">Reference proteome</keyword>
<protein>
    <submittedName>
        <fullName evidence="1">Mitomycin antibiotic biosynthesis protein</fullName>
    </submittedName>
</protein>
<reference evidence="1 2" key="1">
    <citation type="submission" date="2019-07" db="EMBL/GenBank/DDBJ databases">
        <title>Tomitella cavernea sp. nov., an actinomycete isolated from soil.</title>
        <authorList>
            <person name="Cheng J."/>
        </authorList>
    </citation>
    <scope>NUCLEOTIDE SEQUENCE [LARGE SCALE GENOMIC DNA]</scope>
    <source>
        <strain evidence="1 2">HY188</strain>
    </source>
</reference>
<evidence type="ECO:0000313" key="2">
    <source>
        <dbReference type="Proteomes" id="UP000317344"/>
    </source>
</evidence>
<name>A0A516X353_9ACTN</name>
<dbReference type="Gene3D" id="2.60.120.620">
    <property type="entry name" value="q2cbj1_9rhob like domain"/>
    <property type="match status" value="1"/>
</dbReference>
<dbReference type="EMBL" id="CP041765">
    <property type="protein sequence ID" value="QDQ97500.1"/>
    <property type="molecule type" value="Genomic_DNA"/>
</dbReference>
<dbReference type="GO" id="GO:0016706">
    <property type="term" value="F:2-oxoglutarate-dependent dioxygenase activity"/>
    <property type="evidence" value="ECO:0007669"/>
    <property type="project" value="UniProtKB-ARBA"/>
</dbReference>
<gene>
    <name evidence="1" type="ORF">FO059_09385</name>
</gene>
<reference evidence="1 2" key="2">
    <citation type="submission" date="2019-07" db="EMBL/GenBank/DDBJ databases">
        <authorList>
            <person name="Huang Y."/>
        </authorList>
    </citation>
    <scope>NUCLEOTIDE SEQUENCE [LARGE SCALE GENOMIC DNA]</scope>
    <source>
        <strain evidence="1 2">HY188</strain>
    </source>
</reference>
<proteinExistence type="predicted"/>
<sequence length="284" mass="30694">MTALTHVSAHAPREDLLAALFDQGAVIVDGLLDPDLLARFNAELDEHLEDTPQTGAENFVNAGVAEFFGRRTEHLTGLAGKSRVFATEVLTHPVYRAVCDAALLPGCVAYQLNLAHVLNRLPGGTTQMLHRDEDVWANVPRQGHIQLASVVALRDFTAANGATRIIPGSHRWDRDRVPTDAETVPAEMPAGSGVIYLGSTIHGAGANTTTDQRRRGMHLSYCAGWLRTEENQYLSVPLDTVRGLPEESQRLLGFGVYDAIEHGGGYMGAVDLQDPVKLMAAGKL</sequence>
<dbReference type="SUPFAM" id="SSF51197">
    <property type="entry name" value="Clavaminate synthase-like"/>
    <property type="match status" value="1"/>
</dbReference>
<dbReference type="OrthoDB" id="9796766at2"/>
<organism evidence="1 2">
    <name type="scientific">Tomitella fengzijianii</name>
    <dbReference type="NCBI Taxonomy" id="2597660"/>
    <lineage>
        <taxon>Bacteria</taxon>
        <taxon>Bacillati</taxon>
        <taxon>Actinomycetota</taxon>
        <taxon>Actinomycetes</taxon>
        <taxon>Mycobacteriales</taxon>
        <taxon>Tomitella</taxon>
    </lineage>
</organism>
<dbReference type="AlphaFoldDB" id="A0A516X353"/>
<accession>A0A516X353</accession>